<evidence type="ECO:0000313" key="1">
    <source>
        <dbReference type="EMBL" id="CAK9019719.1"/>
    </source>
</evidence>
<name>A0ABP0K0K7_9DINO</name>
<keyword evidence="2" id="KW-1185">Reference proteome</keyword>
<evidence type="ECO:0008006" key="3">
    <source>
        <dbReference type="Google" id="ProtNLM"/>
    </source>
</evidence>
<dbReference type="EMBL" id="CAXAMN010006939">
    <property type="protein sequence ID" value="CAK9019719.1"/>
    <property type="molecule type" value="Genomic_DNA"/>
</dbReference>
<sequence>MRAAFASRVTVVTCQSPCFAVRPCSVSTCPVLVPPTNARWSRSSQIDHASYQQKLTVIIQRLKKHLSCQKWPRLTHLDFAGGLRFELPMSKKDVDAHLSHLGRVDMAYLAGFFDGDGCVVPQSNLSGCTLALEQSVTNSSVLFLFLANFGGSIRRAATGLGSVRPKAQWYVGGALARAAAVRLRPHCLVKREQLRIAMAWPSSTSDREACYTRLKQLKRSPPNIASKAPICWTYVAGFFDAEGCILVPADSKNLRLVLWQRDPEILQAVQTFITKEFPDAVPRLYSRRLVTGHCLILSCGKATVLMVLKKLLEHGLRFKRPQALHLMTSNFSSHADMRQSGKLMKGNQSYLQRLDRDGCERSKQIRNLAERLRRYAQKKLVDMAVLERMQAELQAARLAHRVLNSQSQIQKLRAFIASIQSMHEETA</sequence>
<accession>A0ABP0K0K7</accession>
<evidence type="ECO:0000313" key="2">
    <source>
        <dbReference type="Proteomes" id="UP001642484"/>
    </source>
</evidence>
<dbReference type="Gene3D" id="3.10.28.10">
    <property type="entry name" value="Homing endonucleases"/>
    <property type="match status" value="1"/>
</dbReference>
<comment type="caution">
    <text evidence="1">The sequence shown here is derived from an EMBL/GenBank/DDBJ whole genome shotgun (WGS) entry which is preliminary data.</text>
</comment>
<dbReference type="Proteomes" id="UP001642484">
    <property type="component" value="Unassembled WGS sequence"/>
</dbReference>
<protein>
    <recommendedName>
        <fullName evidence="3">Homing endonuclease LAGLIDADG domain-containing protein</fullName>
    </recommendedName>
</protein>
<dbReference type="InterPro" id="IPR027434">
    <property type="entry name" value="Homing_endonucl"/>
</dbReference>
<proteinExistence type="predicted"/>
<organism evidence="1 2">
    <name type="scientific">Durusdinium trenchii</name>
    <dbReference type="NCBI Taxonomy" id="1381693"/>
    <lineage>
        <taxon>Eukaryota</taxon>
        <taxon>Sar</taxon>
        <taxon>Alveolata</taxon>
        <taxon>Dinophyceae</taxon>
        <taxon>Suessiales</taxon>
        <taxon>Symbiodiniaceae</taxon>
        <taxon>Durusdinium</taxon>
    </lineage>
</organism>
<dbReference type="SUPFAM" id="SSF55608">
    <property type="entry name" value="Homing endonucleases"/>
    <property type="match status" value="2"/>
</dbReference>
<gene>
    <name evidence="1" type="ORF">CCMP2556_LOCUS13778</name>
</gene>
<reference evidence="1 2" key="1">
    <citation type="submission" date="2024-02" db="EMBL/GenBank/DDBJ databases">
        <authorList>
            <person name="Chen Y."/>
            <person name="Shah S."/>
            <person name="Dougan E. K."/>
            <person name="Thang M."/>
            <person name="Chan C."/>
        </authorList>
    </citation>
    <scope>NUCLEOTIDE SEQUENCE [LARGE SCALE GENOMIC DNA]</scope>
</reference>